<name>A0A0C4YA60_9BURK</name>
<organism evidence="3 4">
    <name type="scientific">Cupriavidus basilensis</name>
    <dbReference type="NCBI Taxonomy" id="68895"/>
    <lineage>
        <taxon>Bacteria</taxon>
        <taxon>Pseudomonadati</taxon>
        <taxon>Pseudomonadota</taxon>
        <taxon>Betaproteobacteria</taxon>
        <taxon>Burkholderiales</taxon>
        <taxon>Burkholderiaceae</taxon>
        <taxon>Cupriavidus</taxon>
    </lineage>
</organism>
<evidence type="ECO:0000256" key="2">
    <source>
        <dbReference type="ARBA" id="ARBA00023004"/>
    </source>
</evidence>
<accession>A0A0C4YA60</accession>
<dbReference type="InterPro" id="IPR008775">
    <property type="entry name" value="Phytyl_CoA_dOase-like"/>
</dbReference>
<dbReference type="GO" id="GO:0016706">
    <property type="term" value="F:2-oxoglutarate-dependent dioxygenase activity"/>
    <property type="evidence" value="ECO:0007669"/>
    <property type="project" value="UniProtKB-ARBA"/>
</dbReference>
<dbReference type="Pfam" id="PF05721">
    <property type="entry name" value="PhyH"/>
    <property type="match status" value="1"/>
</dbReference>
<reference evidence="3 4" key="1">
    <citation type="journal article" date="2015" name="Genome Announc.">
        <title>Complete Genome Sequence of Cupriavidus basilensis 4G11, Isolated from the Oak Ridge Field Research Center Site.</title>
        <authorList>
            <person name="Ray J."/>
            <person name="Waters R.J."/>
            <person name="Skerker J.M."/>
            <person name="Kuehl J.V."/>
            <person name="Price M.N."/>
            <person name="Huang J."/>
            <person name="Chakraborty R."/>
            <person name="Arkin A.P."/>
            <person name="Deutschbauer A."/>
        </authorList>
    </citation>
    <scope>NUCLEOTIDE SEQUENCE [LARGE SCALE GENOMIC DNA]</scope>
    <source>
        <strain evidence="3">4G11</strain>
    </source>
</reference>
<gene>
    <name evidence="3" type="ORF">RR42_s0782</name>
</gene>
<keyword evidence="3" id="KW-0560">Oxidoreductase</keyword>
<dbReference type="Proteomes" id="UP000031843">
    <property type="component" value="Chromosome secondary"/>
</dbReference>
<protein>
    <submittedName>
        <fullName evidence="3">Phytanoyl-CoA dioxygenase</fullName>
    </submittedName>
</protein>
<keyword evidence="2" id="KW-0408">Iron</keyword>
<evidence type="ECO:0000313" key="3">
    <source>
        <dbReference type="EMBL" id="AJG22372.1"/>
    </source>
</evidence>
<dbReference type="EMBL" id="CP010537">
    <property type="protein sequence ID" value="AJG22372.1"/>
    <property type="molecule type" value="Genomic_DNA"/>
</dbReference>
<dbReference type="Gene3D" id="2.60.120.620">
    <property type="entry name" value="q2cbj1_9rhob like domain"/>
    <property type="match status" value="1"/>
</dbReference>
<evidence type="ECO:0000313" key="4">
    <source>
        <dbReference type="Proteomes" id="UP000031843"/>
    </source>
</evidence>
<proteinExistence type="predicted"/>
<dbReference type="PANTHER" id="PTHR20883:SF15">
    <property type="entry name" value="PHYTANOYL-COA DIOXYGENASE DOMAIN-CONTAINING PROTEIN 1"/>
    <property type="match status" value="1"/>
</dbReference>
<dbReference type="SUPFAM" id="SSF51197">
    <property type="entry name" value="Clavaminate synthase-like"/>
    <property type="match status" value="1"/>
</dbReference>
<dbReference type="KEGG" id="cbw:RR42_s0782"/>
<keyword evidence="3" id="KW-0223">Dioxygenase</keyword>
<dbReference type="PANTHER" id="PTHR20883">
    <property type="entry name" value="PHYTANOYL-COA DIOXYGENASE DOMAIN CONTAINING 1"/>
    <property type="match status" value="1"/>
</dbReference>
<dbReference type="RefSeq" id="WP_043353803.1">
    <property type="nucleotide sequence ID" value="NZ_CP010537.1"/>
</dbReference>
<evidence type="ECO:0000256" key="1">
    <source>
        <dbReference type="ARBA" id="ARBA00022723"/>
    </source>
</evidence>
<dbReference type="GO" id="GO:0005506">
    <property type="term" value="F:iron ion binding"/>
    <property type="evidence" value="ECO:0007669"/>
    <property type="project" value="UniProtKB-ARBA"/>
</dbReference>
<keyword evidence="1" id="KW-0479">Metal-binding</keyword>
<dbReference type="OrthoDB" id="9796766at2"/>
<keyword evidence="4" id="KW-1185">Reference proteome</keyword>
<dbReference type="STRING" id="68895.RR42_s0782"/>
<sequence length="292" mass="32639">MSVKRFPNSAAPSELASAIEADGGVIVKGFLSPSLLENLKQELLPMLEATPNGVDEYFAGAQTRRLSRLFARTDHIVDVALNPLYLETARLILQKPIKLWSGENQVEVAPDIQVGVTQAIQIRPGQGVQPLHRDDSVWLWRHPGYNREARVQIMIAITDFSEENGGTLVIPGSHKWDDERMPKQEEAIPTSMDAGDALIFIGSTYHGGGQNRSNTPRTGLTMSYDLAILRQEENHYLTLPIERVKRFPEEMQRLLGWSCSTTYAGFVERNGVMTDPQALLQQDDFVEVGHFD</sequence>
<dbReference type="AlphaFoldDB" id="A0A0C4YA60"/>